<keyword evidence="5" id="KW-1185">Reference proteome</keyword>
<organism evidence="3 6">
    <name type="scientific">Saccharopolyspora kobensis</name>
    <dbReference type="NCBI Taxonomy" id="146035"/>
    <lineage>
        <taxon>Bacteria</taxon>
        <taxon>Bacillati</taxon>
        <taxon>Actinomycetota</taxon>
        <taxon>Actinomycetes</taxon>
        <taxon>Pseudonocardiales</taxon>
        <taxon>Pseudonocardiaceae</taxon>
        <taxon>Saccharopolyspora</taxon>
    </lineage>
</organism>
<protein>
    <submittedName>
        <fullName evidence="3">Uncharacterized protein</fullName>
    </submittedName>
</protein>
<dbReference type="Proteomes" id="UP000236729">
    <property type="component" value="Unassembled WGS sequence"/>
</dbReference>
<dbReference type="PROSITE" id="PS51257">
    <property type="entry name" value="PROKAR_LIPOPROTEIN"/>
    <property type="match status" value="1"/>
</dbReference>
<dbReference type="RefSeq" id="WP_093352577.1">
    <property type="nucleotide sequence ID" value="NZ_FNVB01000010.1"/>
</dbReference>
<evidence type="ECO:0000256" key="1">
    <source>
        <dbReference type="SAM" id="Coils"/>
    </source>
</evidence>
<proteinExistence type="predicted"/>
<reference evidence="5 6" key="2">
    <citation type="submission" date="2016-10" db="EMBL/GenBank/DDBJ databases">
        <authorList>
            <person name="Varghese N."/>
            <person name="Submissions S."/>
        </authorList>
    </citation>
    <scope>NUCLEOTIDE SEQUENCE [LARGE SCALE GENOMIC DNA]</scope>
    <source>
        <strain evidence="6">ATCC 20501</strain>
        <strain evidence="4 5">CGMCC 4.3529</strain>
    </source>
</reference>
<keyword evidence="2" id="KW-0732">Signal</keyword>
<feature type="chain" id="PRO_5039719104" evidence="2">
    <location>
        <begin position="22"/>
        <end position="142"/>
    </location>
</feature>
<sequence>MRARKKFVAVALSLPVLVGLAACGQVQEAQQGLENANEQLQNAQESLDTANACLQALNVASFMPNFADPEQAKADAQAKVDELGRLAEKTADQTLRQNLLDVQQSVQQVAEGRIDLDASADWATTQLEKYQEVATTCSKVGG</sequence>
<feature type="signal peptide" evidence="2">
    <location>
        <begin position="1"/>
        <end position="21"/>
    </location>
</feature>
<dbReference type="EMBL" id="FOME01000005">
    <property type="protein sequence ID" value="SFD61170.1"/>
    <property type="molecule type" value="Genomic_DNA"/>
</dbReference>
<evidence type="ECO:0000313" key="5">
    <source>
        <dbReference type="Proteomes" id="UP000199690"/>
    </source>
</evidence>
<dbReference type="Proteomes" id="UP000199690">
    <property type="component" value="Unassembled WGS sequence"/>
</dbReference>
<dbReference type="SMR" id="A0A1H6EB75"/>
<keyword evidence="1" id="KW-0175">Coiled coil</keyword>
<evidence type="ECO:0000313" key="3">
    <source>
        <dbReference type="EMBL" id="SEG95007.1"/>
    </source>
</evidence>
<accession>A0A1H6EB75</accession>
<evidence type="ECO:0000313" key="4">
    <source>
        <dbReference type="EMBL" id="SFD61170.1"/>
    </source>
</evidence>
<feature type="coiled-coil region" evidence="1">
    <location>
        <begin position="23"/>
        <end position="93"/>
    </location>
</feature>
<gene>
    <name evidence="3" type="ORF">SAMN02982929_06052</name>
    <name evidence="4" type="ORF">SAMN05216506_105234</name>
</gene>
<accession>A0A1I1TZY9</accession>
<evidence type="ECO:0000313" key="6">
    <source>
        <dbReference type="Proteomes" id="UP000236729"/>
    </source>
</evidence>
<evidence type="ECO:0000256" key="2">
    <source>
        <dbReference type="SAM" id="SignalP"/>
    </source>
</evidence>
<name>A0A1H6EB75_9PSEU</name>
<dbReference type="EMBL" id="FNVB01000010">
    <property type="protein sequence ID" value="SEG95007.1"/>
    <property type="molecule type" value="Genomic_DNA"/>
</dbReference>
<dbReference type="AlphaFoldDB" id="A0A1H6EB75"/>
<reference evidence="3" key="1">
    <citation type="submission" date="2016-10" db="EMBL/GenBank/DDBJ databases">
        <authorList>
            <person name="de Groot N.N."/>
        </authorList>
    </citation>
    <scope>NUCLEOTIDE SEQUENCE [LARGE SCALE GENOMIC DNA]</scope>
    <source>
        <strain evidence="3">ATCC 20501</strain>
    </source>
</reference>